<dbReference type="InterPro" id="IPR050905">
    <property type="entry name" value="Plant_NBS-LRR"/>
</dbReference>
<dbReference type="SUPFAM" id="SSF52540">
    <property type="entry name" value="P-loop containing nucleoside triphosphate hydrolases"/>
    <property type="match status" value="1"/>
</dbReference>
<proteinExistence type="predicted"/>
<evidence type="ECO:0000313" key="6">
    <source>
        <dbReference type="Proteomes" id="UP000806378"/>
    </source>
</evidence>
<dbReference type="SMART" id="SM00382">
    <property type="entry name" value="AAA"/>
    <property type="match status" value="1"/>
</dbReference>
<evidence type="ECO:0000256" key="2">
    <source>
        <dbReference type="ARBA" id="ARBA00022821"/>
    </source>
</evidence>
<dbReference type="InterPro" id="IPR027417">
    <property type="entry name" value="P-loop_NTPase"/>
</dbReference>
<dbReference type="InterPro" id="IPR002182">
    <property type="entry name" value="NB-ARC"/>
</dbReference>
<evidence type="ECO:0000313" key="5">
    <source>
        <dbReference type="EMBL" id="KAF7847563.1"/>
    </source>
</evidence>
<evidence type="ECO:0000256" key="1">
    <source>
        <dbReference type="ARBA" id="ARBA00022741"/>
    </source>
</evidence>
<dbReference type="EMBL" id="MU090691">
    <property type="protein sequence ID" value="KAF7847563.1"/>
    <property type="molecule type" value="Genomic_DNA"/>
</dbReference>
<dbReference type="PANTHER" id="PTHR33463:SF203">
    <property type="entry name" value="AAA+ ATPASE DOMAIN-CONTAINING PROTEIN"/>
    <property type="match status" value="1"/>
</dbReference>
<sequence length="297" mass="33430">MIWNVMDALADDSNSGVGIYGMGGVGKSTLLADVERRIREEKSFDWVAKADVSENLDIKKIQGEIADALDLTDMKNKEYVSGRAELLHKRLKEESENKKVLIILDNLWKGLDLKSVGIPCGHDNKVIGCKLLLTSRNKRVLRREMRCDKAFRLDVLVEQEAKRLFETMVGGKVHVEFEPLVDEALRKSAGLPFLIRAMAKLFIDANLSELNDALNQIELSADGGISAMINKVLQLSYDHLESEEAKNLLKLCAAYGVSEPSVENLVRFVLRKLLVLMLTKQLMNDIYINLLKEKDTE</sequence>
<name>A0A8T0CJ21_CORYI</name>
<dbReference type="InterPro" id="IPR042197">
    <property type="entry name" value="Apaf_helical"/>
</dbReference>
<accession>A0A8T0CJ21</accession>
<dbReference type="Pfam" id="PF00931">
    <property type="entry name" value="NB-ARC"/>
    <property type="match status" value="1"/>
</dbReference>
<dbReference type="PRINTS" id="PR00364">
    <property type="entry name" value="DISEASERSIST"/>
</dbReference>
<keyword evidence="1" id="KW-0547">Nucleotide-binding</keyword>
<feature type="domain" description="AAA+ ATPase" evidence="4">
    <location>
        <begin position="13"/>
        <end position="156"/>
    </location>
</feature>
<dbReference type="GO" id="GO:0043531">
    <property type="term" value="F:ADP binding"/>
    <property type="evidence" value="ECO:0007669"/>
    <property type="project" value="InterPro"/>
</dbReference>
<dbReference type="AlphaFoldDB" id="A0A8T0CJ21"/>
<protein>
    <recommendedName>
        <fullName evidence="4">AAA+ ATPase domain-containing protein</fullName>
    </recommendedName>
</protein>
<dbReference type="Gene3D" id="3.40.50.300">
    <property type="entry name" value="P-loop containing nucleotide triphosphate hydrolases"/>
    <property type="match status" value="1"/>
</dbReference>
<dbReference type="Gramene" id="rna-gnl|WGS:JABURB|Cocit.L2837.1">
    <property type="protein sequence ID" value="cds-KAF7847563.1"/>
    <property type="gene ID" value="gene-BT93_L2837"/>
</dbReference>
<comment type="caution">
    <text evidence="5">The sequence shown here is derived from an EMBL/GenBank/DDBJ whole genome shotgun (WGS) entry which is preliminary data.</text>
</comment>
<keyword evidence="2" id="KW-0611">Plant defense</keyword>
<reference evidence="5" key="1">
    <citation type="submission" date="2020-05" db="EMBL/GenBank/DDBJ databases">
        <title>WGS assembly of Corymbia citriodora subspecies variegata.</title>
        <authorList>
            <person name="Barry K."/>
            <person name="Hundley H."/>
            <person name="Shu S."/>
            <person name="Jenkins J."/>
            <person name="Grimwood J."/>
            <person name="Baten A."/>
        </authorList>
    </citation>
    <scope>NUCLEOTIDE SEQUENCE</scope>
    <source>
        <strain evidence="5">CV2-018</strain>
    </source>
</reference>
<dbReference type="GO" id="GO:0005524">
    <property type="term" value="F:ATP binding"/>
    <property type="evidence" value="ECO:0007669"/>
    <property type="project" value="UniProtKB-KW"/>
</dbReference>
<dbReference type="Proteomes" id="UP000806378">
    <property type="component" value="Unassembled WGS sequence"/>
</dbReference>
<dbReference type="Gene3D" id="1.10.8.430">
    <property type="entry name" value="Helical domain of apoptotic protease-activating factors"/>
    <property type="match status" value="1"/>
</dbReference>
<evidence type="ECO:0000259" key="4">
    <source>
        <dbReference type="SMART" id="SM00382"/>
    </source>
</evidence>
<keyword evidence="3" id="KW-0067">ATP-binding</keyword>
<dbReference type="InterPro" id="IPR003593">
    <property type="entry name" value="AAA+_ATPase"/>
</dbReference>
<dbReference type="OrthoDB" id="1898799at2759"/>
<gene>
    <name evidence="5" type="ORF">BT93_L2837</name>
</gene>
<keyword evidence="6" id="KW-1185">Reference proteome</keyword>
<dbReference type="PANTHER" id="PTHR33463">
    <property type="entry name" value="NB-ARC DOMAIN-CONTAINING PROTEIN-RELATED"/>
    <property type="match status" value="1"/>
</dbReference>
<evidence type="ECO:0000256" key="3">
    <source>
        <dbReference type="ARBA" id="ARBA00022840"/>
    </source>
</evidence>
<dbReference type="GO" id="GO:0006952">
    <property type="term" value="P:defense response"/>
    <property type="evidence" value="ECO:0007669"/>
    <property type="project" value="UniProtKB-KW"/>
</dbReference>
<organism evidence="5 6">
    <name type="scientific">Corymbia citriodora subsp. variegata</name>
    <dbReference type="NCBI Taxonomy" id="360336"/>
    <lineage>
        <taxon>Eukaryota</taxon>
        <taxon>Viridiplantae</taxon>
        <taxon>Streptophyta</taxon>
        <taxon>Embryophyta</taxon>
        <taxon>Tracheophyta</taxon>
        <taxon>Spermatophyta</taxon>
        <taxon>Magnoliopsida</taxon>
        <taxon>eudicotyledons</taxon>
        <taxon>Gunneridae</taxon>
        <taxon>Pentapetalae</taxon>
        <taxon>rosids</taxon>
        <taxon>malvids</taxon>
        <taxon>Myrtales</taxon>
        <taxon>Myrtaceae</taxon>
        <taxon>Myrtoideae</taxon>
        <taxon>Eucalypteae</taxon>
        <taxon>Corymbia</taxon>
    </lineage>
</organism>